<reference evidence="1" key="1">
    <citation type="submission" date="2023-07" db="EMBL/GenBank/DDBJ databases">
        <title>Sorghum-associated microbial communities from plants grown in Nebraska, USA.</title>
        <authorList>
            <person name="Schachtman D."/>
        </authorList>
    </citation>
    <scope>NUCLEOTIDE SEQUENCE</scope>
    <source>
        <strain evidence="1">1457</strain>
    </source>
</reference>
<protein>
    <recommendedName>
        <fullName evidence="3">DksA C4-type domain-containing protein</fullName>
    </recommendedName>
</protein>
<accession>A0AAW8LQ02</accession>
<sequence>MSGFSEDEIAAEMNRRRDAIRYLDAEHLENMRRAERNECDTVCLSCATPVKSYLVSDPKYPLCETCLGD</sequence>
<proteinExistence type="predicted"/>
<name>A0AAW8LQ02_AGRTU</name>
<evidence type="ECO:0008006" key="3">
    <source>
        <dbReference type="Google" id="ProtNLM"/>
    </source>
</evidence>
<dbReference type="AlphaFoldDB" id="A0AAW8LQ02"/>
<dbReference type="Proteomes" id="UP001265315">
    <property type="component" value="Unassembled WGS sequence"/>
</dbReference>
<evidence type="ECO:0000313" key="2">
    <source>
        <dbReference type="Proteomes" id="UP001265315"/>
    </source>
</evidence>
<gene>
    <name evidence="1" type="ORF">J2W61_000557</name>
</gene>
<evidence type="ECO:0000313" key="1">
    <source>
        <dbReference type="EMBL" id="MDR6700729.1"/>
    </source>
</evidence>
<organism evidence="1 2">
    <name type="scientific">Agrobacterium tumefaciens</name>
    <dbReference type="NCBI Taxonomy" id="358"/>
    <lineage>
        <taxon>Bacteria</taxon>
        <taxon>Pseudomonadati</taxon>
        <taxon>Pseudomonadota</taxon>
        <taxon>Alphaproteobacteria</taxon>
        <taxon>Hyphomicrobiales</taxon>
        <taxon>Rhizobiaceae</taxon>
        <taxon>Rhizobium/Agrobacterium group</taxon>
        <taxon>Agrobacterium</taxon>
        <taxon>Agrobacterium tumefaciens complex</taxon>
    </lineage>
</organism>
<comment type="caution">
    <text evidence="1">The sequence shown here is derived from an EMBL/GenBank/DDBJ whole genome shotgun (WGS) entry which is preliminary data.</text>
</comment>
<dbReference type="EMBL" id="JAVDSW010000001">
    <property type="protein sequence ID" value="MDR6700729.1"/>
    <property type="molecule type" value="Genomic_DNA"/>
</dbReference>